<feature type="domain" description="HMA" evidence="5">
    <location>
        <begin position="89"/>
        <end position="155"/>
    </location>
</feature>
<dbReference type="AlphaFoldDB" id="A0A0D2KW55"/>
<feature type="domain" description="HMA" evidence="5">
    <location>
        <begin position="1"/>
        <end position="58"/>
    </location>
</feature>
<gene>
    <name evidence="6" type="ORF">MNEG_8387</name>
</gene>
<dbReference type="FunFam" id="3.30.70.100:FF:000001">
    <property type="entry name" value="ATPase copper transporting beta"/>
    <property type="match status" value="1"/>
</dbReference>
<dbReference type="OrthoDB" id="432719at2759"/>
<dbReference type="FunFam" id="3.30.70.100:FF:000033">
    <property type="entry name" value="Copper-transporting ATPase HMA5"/>
    <property type="match status" value="1"/>
</dbReference>
<proteinExistence type="inferred from homology"/>
<dbReference type="PROSITE" id="PS50846">
    <property type="entry name" value="HMA_2"/>
    <property type="match status" value="3"/>
</dbReference>
<dbReference type="PANTHER" id="PTHR46594:SF4">
    <property type="entry name" value="P-TYPE CATION-TRANSPORTING ATPASE"/>
    <property type="match status" value="1"/>
</dbReference>
<dbReference type="NCBIfam" id="TIGR00003">
    <property type="entry name" value="copper ion binding protein"/>
    <property type="match status" value="3"/>
</dbReference>
<dbReference type="FunFam" id="3.30.70.100:FF:000005">
    <property type="entry name" value="Copper-exporting P-type ATPase A"/>
    <property type="match status" value="1"/>
</dbReference>
<dbReference type="CDD" id="cd00371">
    <property type="entry name" value="HMA"/>
    <property type="match status" value="3"/>
</dbReference>
<dbReference type="SUPFAM" id="SSF55008">
    <property type="entry name" value="HMA, heavy metal-associated domain"/>
    <property type="match status" value="3"/>
</dbReference>
<dbReference type="InterPro" id="IPR006122">
    <property type="entry name" value="HMA_Cu_ion-bd"/>
</dbReference>
<keyword evidence="7" id="KW-1185">Reference proteome</keyword>
<accession>A0A0D2KW55</accession>
<dbReference type="GO" id="GO:0016787">
    <property type="term" value="F:hydrolase activity"/>
    <property type="evidence" value="ECO:0007669"/>
    <property type="project" value="UniProtKB-KW"/>
</dbReference>
<sequence length="499" mass="51421">MTCGACTSAVEKALGALPGVTQARAALLQQSAEIDFEDDLISTDALVSAVEDAGFEARLLEVTRRRGGDQGPGARDVDGGSFGAARPPQVVRLAVGGMTCAACSGAVERALAAVPGVARAGVALAEGEAEVVFDADEASVKQLLAAVDDIGFEARLVSVAGVEQCTLAVEGMTCGACSGAVERALAAVLGVTLAAVDLLSNRAQVSFDPNVTGPRDFIAAIEAAGFVAALAAADGAADEAGAAQRGELAEWGRLLRWSVAFTAPLFFISMVLPMLGMGHSFLTRTLVLGFPIDHLLKLVLTTPVQFVVGWRFHRGAWKALRRGGANMDVLVSLGTNASYVYSLIAVAEGFIARHKFGREGGRNLPTDFFETCAILITVVVLGKYLECSAKGRTSEAIKALLALTPESALLCELDEEGGVAGTREVATAMVHKGDVLKVLPGWRIPADGEVLEGCSYINEAMITGGGDGGPRDDFFGAAVICSLDGASGRLVAGLAGLLL</sequence>
<dbReference type="EC" id="3.6.3.4" evidence="6"/>
<dbReference type="STRING" id="145388.A0A0D2KW55"/>
<dbReference type="Pfam" id="PF00403">
    <property type="entry name" value="HMA"/>
    <property type="match status" value="3"/>
</dbReference>
<evidence type="ECO:0000256" key="1">
    <source>
        <dbReference type="ARBA" id="ARBA00006024"/>
    </source>
</evidence>
<keyword evidence="2" id="KW-0479">Metal-binding</keyword>
<name>A0A0D2KW55_9CHLO</name>
<feature type="transmembrane region" description="Helical" evidence="4">
    <location>
        <begin position="295"/>
        <end position="312"/>
    </location>
</feature>
<protein>
    <submittedName>
        <fullName evidence="6">Cu2+-exporting ATPase</fullName>
        <ecNumber evidence="6">3.6.3.4</ecNumber>
    </submittedName>
</protein>
<dbReference type="Gene3D" id="2.70.150.10">
    <property type="entry name" value="Calcium-transporting ATPase, cytoplasmic transduction domain A"/>
    <property type="match status" value="1"/>
</dbReference>
<dbReference type="KEGG" id="mng:MNEG_8387"/>
<dbReference type="InterPro" id="IPR017969">
    <property type="entry name" value="Heavy-metal-associated_CS"/>
</dbReference>
<evidence type="ECO:0000256" key="3">
    <source>
        <dbReference type="ARBA" id="ARBA00023008"/>
    </source>
</evidence>
<dbReference type="PANTHER" id="PTHR46594">
    <property type="entry name" value="P-TYPE CATION-TRANSPORTING ATPASE"/>
    <property type="match status" value="1"/>
</dbReference>
<dbReference type="EMBL" id="KK101807">
    <property type="protein sequence ID" value="KIY99573.1"/>
    <property type="molecule type" value="Genomic_DNA"/>
</dbReference>
<reference evidence="6 7" key="1">
    <citation type="journal article" date="2013" name="BMC Genomics">
        <title>Reconstruction of the lipid metabolism for the microalga Monoraphidium neglectum from its genome sequence reveals characteristics suitable for biofuel production.</title>
        <authorList>
            <person name="Bogen C."/>
            <person name="Al-Dilaimi A."/>
            <person name="Albersmeier A."/>
            <person name="Wichmann J."/>
            <person name="Grundmann M."/>
            <person name="Rupp O."/>
            <person name="Lauersen K.J."/>
            <person name="Blifernez-Klassen O."/>
            <person name="Kalinowski J."/>
            <person name="Goesmann A."/>
            <person name="Mussgnug J.H."/>
            <person name="Kruse O."/>
        </authorList>
    </citation>
    <scope>NUCLEOTIDE SEQUENCE [LARGE SCALE GENOMIC DNA]</scope>
    <source>
        <strain evidence="6 7">SAG 48.87</strain>
    </source>
</reference>
<dbReference type="GeneID" id="25741263"/>
<organism evidence="6 7">
    <name type="scientific">Monoraphidium neglectum</name>
    <dbReference type="NCBI Taxonomy" id="145388"/>
    <lineage>
        <taxon>Eukaryota</taxon>
        <taxon>Viridiplantae</taxon>
        <taxon>Chlorophyta</taxon>
        <taxon>core chlorophytes</taxon>
        <taxon>Chlorophyceae</taxon>
        <taxon>CS clade</taxon>
        <taxon>Sphaeropleales</taxon>
        <taxon>Selenastraceae</taxon>
        <taxon>Monoraphidium</taxon>
    </lineage>
</organism>
<keyword evidence="4" id="KW-0472">Membrane</keyword>
<evidence type="ECO:0000313" key="7">
    <source>
        <dbReference type="Proteomes" id="UP000054498"/>
    </source>
</evidence>
<dbReference type="InterPro" id="IPR001802">
    <property type="entry name" value="MerP/CopZ"/>
</dbReference>
<dbReference type="GO" id="GO:0005507">
    <property type="term" value="F:copper ion binding"/>
    <property type="evidence" value="ECO:0007669"/>
    <property type="project" value="InterPro"/>
</dbReference>
<keyword evidence="4" id="KW-1133">Transmembrane helix</keyword>
<comment type="similarity">
    <text evidence="1">Belongs to the cation transport ATPase (P-type) (TC 3.A.3) family. Type IB subfamily.</text>
</comment>
<dbReference type="Proteomes" id="UP000054498">
    <property type="component" value="Unassembled WGS sequence"/>
</dbReference>
<evidence type="ECO:0000256" key="2">
    <source>
        <dbReference type="ARBA" id="ARBA00022723"/>
    </source>
</evidence>
<dbReference type="PROSITE" id="PS01047">
    <property type="entry name" value="HMA_1"/>
    <property type="match status" value="2"/>
</dbReference>
<dbReference type="InterPro" id="IPR006121">
    <property type="entry name" value="HMA_dom"/>
</dbReference>
<evidence type="ECO:0000313" key="6">
    <source>
        <dbReference type="EMBL" id="KIY99573.1"/>
    </source>
</evidence>
<feature type="transmembrane region" description="Helical" evidence="4">
    <location>
        <begin position="254"/>
        <end position="275"/>
    </location>
</feature>
<dbReference type="SUPFAM" id="SSF81653">
    <property type="entry name" value="Calcium ATPase, transduction domain A"/>
    <property type="match status" value="1"/>
</dbReference>
<feature type="domain" description="HMA" evidence="5">
    <location>
        <begin position="163"/>
        <end position="229"/>
    </location>
</feature>
<keyword evidence="4" id="KW-0812">Transmembrane</keyword>
<keyword evidence="6" id="KW-0378">Hydrolase</keyword>
<dbReference type="PRINTS" id="PR00946">
    <property type="entry name" value="HGSCAVENGER"/>
</dbReference>
<dbReference type="Pfam" id="PF00122">
    <property type="entry name" value="E1-E2_ATPase"/>
    <property type="match status" value="1"/>
</dbReference>
<keyword evidence="3" id="KW-0186">Copper</keyword>
<evidence type="ECO:0000259" key="5">
    <source>
        <dbReference type="PROSITE" id="PS50846"/>
    </source>
</evidence>
<dbReference type="InterPro" id="IPR008250">
    <property type="entry name" value="ATPase_P-typ_transduc_dom_A_sf"/>
</dbReference>
<dbReference type="Gene3D" id="3.30.70.100">
    <property type="match status" value="3"/>
</dbReference>
<dbReference type="RefSeq" id="XP_013898593.1">
    <property type="nucleotide sequence ID" value="XM_014043139.1"/>
</dbReference>
<dbReference type="InterPro" id="IPR059000">
    <property type="entry name" value="ATPase_P-type_domA"/>
</dbReference>
<dbReference type="InterPro" id="IPR036163">
    <property type="entry name" value="HMA_dom_sf"/>
</dbReference>
<evidence type="ECO:0000256" key="4">
    <source>
        <dbReference type="SAM" id="Phobius"/>
    </source>
</evidence>